<evidence type="ECO:0000256" key="4">
    <source>
        <dbReference type="ARBA" id="ARBA00022679"/>
    </source>
</evidence>
<dbReference type="GO" id="GO:0016740">
    <property type="term" value="F:transferase activity"/>
    <property type="evidence" value="ECO:0007669"/>
    <property type="project" value="UniProtKB-KW"/>
</dbReference>
<keyword evidence="5" id="KW-0472">Membrane</keyword>
<reference evidence="7 8" key="1">
    <citation type="submission" date="2017-05" db="EMBL/GenBank/DDBJ databases">
        <authorList>
            <person name="Varghese N."/>
            <person name="Submissions S."/>
        </authorList>
    </citation>
    <scope>NUCLEOTIDE SEQUENCE [LARGE SCALE GENOMIC DNA]</scope>
    <source>
        <strain evidence="7 8">DSM 25457</strain>
    </source>
</reference>
<accession>A0ABY1QJS2</accession>
<proteinExistence type="predicted"/>
<dbReference type="SUPFAM" id="SSF53448">
    <property type="entry name" value="Nucleotide-diphospho-sugar transferases"/>
    <property type="match status" value="1"/>
</dbReference>
<keyword evidence="2" id="KW-1003">Cell membrane</keyword>
<dbReference type="PANTHER" id="PTHR43646:SF2">
    <property type="entry name" value="GLYCOSYLTRANSFERASE 2-LIKE DOMAIN-CONTAINING PROTEIN"/>
    <property type="match status" value="1"/>
</dbReference>
<protein>
    <submittedName>
        <fullName evidence="7">Transferase 2, rSAM/selenodomain-associated</fullName>
    </submittedName>
</protein>
<organism evidence="7 8">
    <name type="scientific">Neorhodopirellula lusitana</name>
    <dbReference type="NCBI Taxonomy" id="445327"/>
    <lineage>
        <taxon>Bacteria</taxon>
        <taxon>Pseudomonadati</taxon>
        <taxon>Planctomycetota</taxon>
        <taxon>Planctomycetia</taxon>
        <taxon>Pirellulales</taxon>
        <taxon>Pirellulaceae</taxon>
        <taxon>Neorhodopirellula</taxon>
    </lineage>
</organism>
<evidence type="ECO:0000259" key="6">
    <source>
        <dbReference type="Pfam" id="PF00535"/>
    </source>
</evidence>
<dbReference type="CDD" id="cd02522">
    <property type="entry name" value="GT_2_like_a"/>
    <property type="match status" value="1"/>
</dbReference>
<evidence type="ECO:0000256" key="3">
    <source>
        <dbReference type="ARBA" id="ARBA00022676"/>
    </source>
</evidence>
<feature type="domain" description="Glycosyltransferase 2-like" evidence="6">
    <location>
        <begin position="5"/>
        <end position="101"/>
    </location>
</feature>
<dbReference type="NCBIfam" id="TIGR04283">
    <property type="entry name" value="glyco_like_mftF"/>
    <property type="match status" value="1"/>
</dbReference>
<sequence>MRTLSIIIPTYNEAAKIESAIMDGLRQGAMEVIVSDGGSRDETRAIVERLQTQHPTVLLINQAHGRGRQLAAGARHASGDVLLFLHADNRLDANASEQLAARNWPTWGGFEQRIDARGLRYRLLEWGNTARVKWTSRVFGDQAMFVDRYAYQQVGGFDEVDLMEDVLLSKKLKRIERAAVLPGKVIVDARRWHARGVVRQTLRNWFIQVAFALGVSTQTLRRWYR</sequence>
<evidence type="ECO:0000313" key="7">
    <source>
        <dbReference type="EMBL" id="SMP71500.1"/>
    </source>
</evidence>
<dbReference type="Proteomes" id="UP001158067">
    <property type="component" value="Unassembled WGS sequence"/>
</dbReference>
<name>A0ABY1QJS2_9BACT</name>
<evidence type="ECO:0000256" key="1">
    <source>
        <dbReference type="ARBA" id="ARBA00004236"/>
    </source>
</evidence>
<keyword evidence="3" id="KW-0328">Glycosyltransferase</keyword>
<evidence type="ECO:0000256" key="2">
    <source>
        <dbReference type="ARBA" id="ARBA00022475"/>
    </source>
</evidence>
<comment type="caution">
    <text evidence="7">The sequence shown here is derived from an EMBL/GenBank/DDBJ whole genome shotgun (WGS) entry which is preliminary data.</text>
</comment>
<keyword evidence="8" id="KW-1185">Reference proteome</keyword>
<dbReference type="EMBL" id="FXUG01000014">
    <property type="protein sequence ID" value="SMP71500.1"/>
    <property type="molecule type" value="Genomic_DNA"/>
</dbReference>
<evidence type="ECO:0000256" key="5">
    <source>
        <dbReference type="ARBA" id="ARBA00023136"/>
    </source>
</evidence>
<dbReference type="InterPro" id="IPR026461">
    <property type="entry name" value="Trfase_2_rSAM/seldom_assoc"/>
</dbReference>
<dbReference type="RefSeq" id="WP_283434535.1">
    <property type="nucleotide sequence ID" value="NZ_FXUG01000014.1"/>
</dbReference>
<evidence type="ECO:0000313" key="8">
    <source>
        <dbReference type="Proteomes" id="UP001158067"/>
    </source>
</evidence>
<dbReference type="InterPro" id="IPR029044">
    <property type="entry name" value="Nucleotide-diphossugar_trans"/>
</dbReference>
<dbReference type="Gene3D" id="3.90.550.10">
    <property type="entry name" value="Spore Coat Polysaccharide Biosynthesis Protein SpsA, Chain A"/>
    <property type="match status" value="1"/>
</dbReference>
<keyword evidence="4 7" id="KW-0808">Transferase</keyword>
<dbReference type="Pfam" id="PF00535">
    <property type="entry name" value="Glycos_transf_2"/>
    <property type="match status" value="1"/>
</dbReference>
<dbReference type="PANTHER" id="PTHR43646">
    <property type="entry name" value="GLYCOSYLTRANSFERASE"/>
    <property type="match status" value="1"/>
</dbReference>
<dbReference type="InterPro" id="IPR001173">
    <property type="entry name" value="Glyco_trans_2-like"/>
</dbReference>
<comment type="subcellular location">
    <subcellularLocation>
        <location evidence="1">Cell membrane</location>
    </subcellularLocation>
</comment>
<gene>
    <name evidence="7" type="ORF">SAMN06265222_11461</name>
</gene>